<organism evidence="1 2">
    <name type="scientific">Cytobacillus solani</name>
    <dbReference type="NCBI Taxonomy" id="1637975"/>
    <lineage>
        <taxon>Bacteria</taxon>
        <taxon>Bacillati</taxon>
        <taxon>Bacillota</taxon>
        <taxon>Bacilli</taxon>
        <taxon>Bacillales</taxon>
        <taxon>Bacillaceae</taxon>
        <taxon>Cytobacillus</taxon>
    </lineage>
</organism>
<dbReference type="Proteomes" id="UP000050996">
    <property type="component" value="Unassembled WGS sequence"/>
</dbReference>
<name>A0A0Q3QIW0_9BACI</name>
<evidence type="ECO:0000313" key="1">
    <source>
        <dbReference type="EMBL" id="KQL17697.1"/>
    </source>
</evidence>
<protein>
    <submittedName>
        <fullName evidence="1">Uncharacterized protein</fullName>
    </submittedName>
</protein>
<dbReference type="AlphaFoldDB" id="A0A0Q3QIW0"/>
<accession>A0A0Q3QIW0</accession>
<evidence type="ECO:0000313" key="2">
    <source>
        <dbReference type="Proteomes" id="UP000050996"/>
    </source>
</evidence>
<dbReference type="Gene3D" id="1.10.10.60">
    <property type="entry name" value="Homeodomain-like"/>
    <property type="match status" value="1"/>
</dbReference>
<dbReference type="PATRIC" id="fig|1637975.4.peg.285"/>
<dbReference type="EMBL" id="LJIX01000006">
    <property type="protein sequence ID" value="KQL17697.1"/>
    <property type="molecule type" value="Genomic_DNA"/>
</dbReference>
<keyword evidence="2" id="KW-1185">Reference proteome</keyword>
<dbReference type="RefSeq" id="WP_056682238.1">
    <property type="nucleotide sequence ID" value="NZ_LJIX01000006.1"/>
</dbReference>
<comment type="caution">
    <text evidence="1">The sequence shown here is derived from an EMBL/GenBank/DDBJ whole genome shotgun (WGS) entry which is preliminary data.</text>
</comment>
<sequence length="196" mass="23205">MNETPIRTNFTQKTLQKLPQVLTLYNDYHQSVQTIAKALKMSPMTVSNLLKQYSNGLRPSKIEYVNKVDRLGKEIEIMYYDQLMSTRQIAKKLGVEPNFVIDYLNKFSKGTRDIKEACQLRTNDEYRRKLREKQLGELNNSVKLTEEKVQKIRLEYEKMLEIGYTKTLAQYYLANKYNVKRPTISDVVLRKTWKHI</sequence>
<gene>
    <name evidence="1" type="ORF">AN957_03105</name>
</gene>
<reference evidence="1 2" key="1">
    <citation type="submission" date="2015-09" db="EMBL/GenBank/DDBJ databases">
        <title>Genome sequencing project for genomic taxonomy and phylogenomics of Bacillus-like bacteria.</title>
        <authorList>
            <person name="Liu B."/>
            <person name="Wang J."/>
            <person name="Zhu Y."/>
            <person name="Liu G."/>
            <person name="Chen Q."/>
            <person name="Chen Z."/>
            <person name="Lan J."/>
            <person name="Che J."/>
            <person name="Ge C."/>
            <person name="Shi H."/>
            <person name="Pan Z."/>
            <person name="Liu X."/>
        </authorList>
    </citation>
    <scope>NUCLEOTIDE SEQUENCE [LARGE SCALE GENOMIC DNA]</scope>
    <source>
        <strain evidence="1 2">FJAT-18043</strain>
    </source>
</reference>
<proteinExistence type="predicted"/>